<dbReference type="PROSITE" id="PS51318">
    <property type="entry name" value="TAT"/>
    <property type="match status" value="1"/>
</dbReference>
<dbReference type="PANTHER" id="PTHR43818:SF11">
    <property type="entry name" value="BCDNA.GH03377"/>
    <property type="match status" value="1"/>
</dbReference>
<dbReference type="RefSeq" id="WP_037438335.1">
    <property type="nucleotide sequence ID" value="NZ_JNFF01000019.1"/>
</dbReference>
<dbReference type="EMBL" id="JNFF01000019">
    <property type="protein sequence ID" value="KEQ31258.1"/>
    <property type="molecule type" value="Genomic_DNA"/>
</dbReference>
<evidence type="ECO:0000313" key="3">
    <source>
        <dbReference type="EMBL" id="KEQ31258.1"/>
    </source>
</evidence>
<dbReference type="eggNOG" id="COG0673">
    <property type="taxonomic scope" value="Bacteria"/>
</dbReference>
<dbReference type="InterPro" id="IPR006311">
    <property type="entry name" value="TAT_signal"/>
</dbReference>
<dbReference type="GO" id="GO:0016491">
    <property type="term" value="F:oxidoreductase activity"/>
    <property type="evidence" value="ECO:0007669"/>
    <property type="project" value="UniProtKB-KW"/>
</dbReference>
<name>A0A081PKN5_9SPHI</name>
<dbReference type="InterPro" id="IPR000683">
    <property type="entry name" value="Gfo/Idh/MocA-like_OxRdtase_N"/>
</dbReference>
<evidence type="ECO:0000259" key="2">
    <source>
        <dbReference type="Pfam" id="PF01408"/>
    </source>
</evidence>
<dbReference type="Gene3D" id="3.30.360.10">
    <property type="entry name" value="Dihydrodipicolinate Reductase, domain 2"/>
    <property type="match status" value="1"/>
</dbReference>
<evidence type="ECO:0000256" key="1">
    <source>
        <dbReference type="ARBA" id="ARBA00023002"/>
    </source>
</evidence>
<reference evidence="3 4" key="1">
    <citation type="journal article" date="1992" name="Int. J. Syst. Bacteriol.">
        <title>Sphingobacterium antarcticus sp. nov. a Psychrotrophic Bacterium from the Soils of Schirmacher Oasis, Antarctica.</title>
        <authorList>
            <person name="Shivaji S."/>
            <person name="Ray M.K."/>
            <person name="Rao N.S."/>
            <person name="Saiserr L."/>
            <person name="Jagannadham M.V."/>
            <person name="Kumar G.S."/>
            <person name="Reddy G."/>
            <person name="Bhargava P.M."/>
        </authorList>
    </citation>
    <scope>NUCLEOTIDE SEQUENCE [LARGE SCALE GENOMIC DNA]</scope>
    <source>
        <strain evidence="3 4">4BY</strain>
    </source>
</reference>
<dbReference type="SUPFAM" id="SSF55347">
    <property type="entry name" value="Glyceraldehyde-3-phosphate dehydrogenase-like, C-terminal domain"/>
    <property type="match status" value="1"/>
</dbReference>
<accession>A0A081PKN5</accession>
<dbReference type="AlphaFoldDB" id="A0A081PKN5"/>
<dbReference type="InterPro" id="IPR050463">
    <property type="entry name" value="Gfo/Idh/MocA_oxidrdct_glycsds"/>
</dbReference>
<organism evidence="3 4">
    <name type="scientific">Pedobacter antarcticus 4BY</name>
    <dbReference type="NCBI Taxonomy" id="1358423"/>
    <lineage>
        <taxon>Bacteria</taxon>
        <taxon>Pseudomonadati</taxon>
        <taxon>Bacteroidota</taxon>
        <taxon>Sphingobacteriia</taxon>
        <taxon>Sphingobacteriales</taxon>
        <taxon>Sphingobacteriaceae</taxon>
        <taxon>Pedobacter</taxon>
    </lineage>
</organism>
<dbReference type="SUPFAM" id="SSF51735">
    <property type="entry name" value="NAD(P)-binding Rossmann-fold domains"/>
    <property type="match status" value="1"/>
</dbReference>
<evidence type="ECO:0000313" key="4">
    <source>
        <dbReference type="Proteomes" id="UP000028007"/>
    </source>
</evidence>
<proteinExistence type="predicted"/>
<comment type="caution">
    <text evidence="3">The sequence shown here is derived from an EMBL/GenBank/DDBJ whole genome shotgun (WGS) entry which is preliminary data.</text>
</comment>
<dbReference type="Proteomes" id="UP000028007">
    <property type="component" value="Unassembled WGS sequence"/>
</dbReference>
<protein>
    <submittedName>
        <fullName evidence="3">Oxidoreductase</fullName>
    </submittedName>
</protein>
<dbReference type="Pfam" id="PF01408">
    <property type="entry name" value="GFO_IDH_MocA"/>
    <property type="match status" value="1"/>
</dbReference>
<gene>
    <name evidence="3" type="ORF">N180_03150</name>
</gene>
<dbReference type="PANTHER" id="PTHR43818">
    <property type="entry name" value="BCDNA.GH03377"/>
    <property type="match status" value="1"/>
</dbReference>
<dbReference type="GO" id="GO:0000166">
    <property type="term" value="F:nucleotide binding"/>
    <property type="evidence" value="ECO:0007669"/>
    <property type="project" value="InterPro"/>
</dbReference>
<keyword evidence="4" id="KW-1185">Reference proteome</keyword>
<dbReference type="Gene3D" id="3.40.50.720">
    <property type="entry name" value="NAD(P)-binding Rossmann-like Domain"/>
    <property type="match status" value="1"/>
</dbReference>
<keyword evidence="1" id="KW-0560">Oxidoreductase</keyword>
<sequence length="452" mass="51290">MEKSRRTFIRQVALASASVLLPKTSWSNAKSYKRIIGANDRVRVGVVGFSDRHKSSHIPSFMSHYKELNFEVVGVSDIWKNRREEGAAVWKKQMQNDVKAYRNNEELYNSNTIDAVFISTADFQHANHTIEAVKAGCDAYVEKPFAETMEENRAALKAVRESGKIVQIGSQRRSGANYHAANDFIRSGKFGPITMVELSWNVNQPGRWRRPELIGQIKEADTDWKRFIMNRPYEAFDPRKYLEYRLFWPYSSGLPGQWMSHQIDTVHWFTGLKHPRSVVANGGIYQWKDGRRNWDTILAAFDYGPLDDLSNGFQVTFSSRMHNGDENPAEIYYSNGGELNLNTNKVSPQGGLTKNMAAAMNMQPNLLPEISLKSTEKVIASANTGGDIMTSNHIRNWMECVRSRKEPNAPVEAGYSHSIANIMTTAAVHTGYKATFDEKRQEVIANGKIFKY</sequence>
<feature type="domain" description="Gfo/Idh/MocA-like oxidoreductase N-terminal" evidence="2">
    <location>
        <begin position="42"/>
        <end position="169"/>
    </location>
</feature>
<dbReference type="OrthoDB" id="9763611at2"/>
<dbReference type="InterPro" id="IPR036291">
    <property type="entry name" value="NAD(P)-bd_dom_sf"/>
</dbReference>